<dbReference type="AlphaFoldDB" id="A0A261V2D0"/>
<feature type="domain" description="HTH gntR-type" evidence="4">
    <location>
        <begin position="16"/>
        <end position="83"/>
    </location>
</feature>
<dbReference type="SUPFAM" id="SSF48008">
    <property type="entry name" value="GntR ligand-binding domain-like"/>
    <property type="match status" value="1"/>
</dbReference>
<dbReference type="Gene3D" id="1.20.120.530">
    <property type="entry name" value="GntR ligand-binding domain-like"/>
    <property type="match status" value="1"/>
</dbReference>
<evidence type="ECO:0000259" key="4">
    <source>
        <dbReference type="PROSITE" id="PS50949"/>
    </source>
</evidence>
<dbReference type="InterPro" id="IPR000524">
    <property type="entry name" value="Tscrpt_reg_HTH_GntR"/>
</dbReference>
<dbReference type="PROSITE" id="PS50949">
    <property type="entry name" value="HTH_GNTR"/>
    <property type="match status" value="1"/>
</dbReference>
<dbReference type="Gene3D" id="1.10.10.10">
    <property type="entry name" value="Winged helix-like DNA-binding domain superfamily/Winged helix DNA-binding domain"/>
    <property type="match status" value="1"/>
</dbReference>
<reference evidence="5 6" key="1">
    <citation type="submission" date="2017-05" db="EMBL/GenBank/DDBJ databases">
        <title>Complete and WGS of Bordetella genogroups.</title>
        <authorList>
            <person name="Spilker T."/>
            <person name="LiPuma J."/>
        </authorList>
    </citation>
    <scope>NUCLEOTIDE SEQUENCE [LARGE SCALE GENOMIC DNA]</scope>
    <source>
        <strain evidence="5 6">AU9919</strain>
    </source>
</reference>
<name>A0A261V2D0_9BORD</name>
<dbReference type="PANTHER" id="PTHR43537:SF24">
    <property type="entry name" value="GLUCONATE OPERON TRANSCRIPTIONAL REPRESSOR"/>
    <property type="match status" value="1"/>
</dbReference>
<proteinExistence type="predicted"/>
<evidence type="ECO:0000313" key="5">
    <source>
        <dbReference type="EMBL" id="OZI67762.1"/>
    </source>
</evidence>
<dbReference type="GO" id="GO:0003700">
    <property type="term" value="F:DNA-binding transcription factor activity"/>
    <property type="evidence" value="ECO:0007669"/>
    <property type="project" value="InterPro"/>
</dbReference>
<organism evidence="5 6">
    <name type="scientific">Bordetella genomosp. 4</name>
    <dbReference type="NCBI Taxonomy" id="463044"/>
    <lineage>
        <taxon>Bacteria</taxon>
        <taxon>Pseudomonadati</taxon>
        <taxon>Pseudomonadota</taxon>
        <taxon>Betaproteobacteria</taxon>
        <taxon>Burkholderiales</taxon>
        <taxon>Alcaligenaceae</taxon>
        <taxon>Bordetella</taxon>
    </lineage>
</organism>
<dbReference type="SMART" id="SM00895">
    <property type="entry name" value="FCD"/>
    <property type="match status" value="1"/>
</dbReference>
<dbReference type="PANTHER" id="PTHR43537">
    <property type="entry name" value="TRANSCRIPTIONAL REGULATOR, GNTR FAMILY"/>
    <property type="match status" value="1"/>
</dbReference>
<dbReference type="OrthoDB" id="8680240at2"/>
<accession>A0A261V2D0</accession>
<dbReference type="Pfam" id="PF00392">
    <property type="entry name" value="GntR"/>
    <property type="match status" value="1"/>
</dbReference>
<evidence type="ECO:0000256" key="1">
    <source>
        <dbReference type="ARBA" id="ARBA00023015"/>
    </source>
</evidence>
<evidence type="ECO:0000256" key="2">
    <source>
        <dbReference type="ARBA" id="ARBA00023125"/>
    </source>
</evidence>
<dbReference type="Proteomes" id="UP000216885">
    <property type="component" value="Unassembled WGS sequence"/>
</dbReference>
<dbReference type="Pfam" id="PF07729">
    <property type="entry name" value="FCD"/>
    <property type="match status" value="1"/>
</dbReference>
<evidence type="ECO:0000256" key="3">
    <source>
        <dbReference type="ARBA" id="ARBA00023163"/>
    </source>
</evidence>
<sequence>MAVLRETQTGVSVRRSSVVDDVYDAINERLMSLAIAPGARIPIDLIARELNVSQTPVREALSRLEREGLVHKAHLIGYSAAPQLGRKQFEDLFNFRLLVEPEGARLAALNMTPAALEQLESIAADMADGGTPIDRTSRYSRFARIDSHFHDEIMRIAGNEVIRTTLFNQHVHLHLFRLMFHSRVTQEALEEHEKLLAAFRAGDATAAQAAMREHILCSRDRLMAAFE</sequence>
<dbReference type="SUPFAM" id="SSF46785">
    <property type="entry name" value="Winged helix' DNA-binding domain"/>
    <property type="match status" value="1"/>
</dbReference>
<gene>
    <name evidence="5" type="ORF">CAL20_01615</name>
</gene>
<dbReference type="InterPro" id="IPR008920">
    <property type="entry name" value="TF_FadR/GntR_C"/>
</dbReference>
<dbReference type="EMBL" id="NEVQ01000001">
    <property type="protein sequence ID" value="OZI67762.1"/>
    <property type="molecule type" value="Genomic_DNA"/>
</dbReference>
<comment type="caution">
    <text evidence="5">The sequence shown here is derived from an EMBL/GenBank/DDBJ whole genome shotgun (WGS) entry which is preliminary data.</text>
</comment>
<protein>
    <submittedName>
        <fullName evidence="5">GntR family transcriptional regulator</fullName>
    </submittedName>
</protein>
<dbReference type="InterPro" id="IPR036388">
    <property type="entry name" value="WH-like_DNA-bd_sf"/>
</dbReference>
<evidence type="ECO:0000313" key="6">
    <source>
        <dbReference type="Proteomes" id="UP000216885"/>
    </source>
</evidence>
<keyword evidence="1" id="KW-0805">Transcription regulation</keyword>
<keyword evidence="2" id="KW-0238">DNA-binding</keyword>
<dbReference type="InterPro" id="IPR036390">
    <property type="entry name" value="WH_DNA-bd_sf"/>
</dbReference>
<keyword evidence="3" id="KW-0804">Transcription</keyword>
<dbReference type="InterPro" id="IPR011711">
    <property type="entry name" value="GntR_C"/>
</dbReference>
<dbReference type="SMART" id="SM00345">
    <property type="entry name" value="HTH_GNTR"/>
    <property type="match status" value="1"/>
</dbReference>
<dbReference type="GO" id="GO:0003677">
    <property type="term" value="F:DNA binding"/>
    <property type="evidence" value="ECO:0007669"/>
    <property type="project" value="UniProtKB-KW"/>
</dbReference>
<keyword evidence="6" id="KW-1185">Reference proteome</keyword>